<dbReference type="InterPro" id="IPR043519">
    <property type="entry name" value="NT_sf"/>
</dbReference>
<dbReference type="RefSeq" id="WP_262170975.1">
    <property type="nucleotide sequence ID" value="NZ_CP104965.1"/>
</dbReference>
<sequence>MTPQKTLAHDAWSPFHPRELAQRLAGVSRPWCIVGGWALDLWHGHETREHEDIEFTVLRGDVSLFRQALSDLEFYATGSGMVDYLPDGQEPPADIFQIWCQDPAAQRWRVDMMIEPGTPDMWVYKRDPGVTRPRAEMVAVTPDGLPYLKPAAILLFKAKLARDKDVADFANAVPKLEIAERAWLKAMLERAHPGHEWIGRL</sequence>
<dbReference type="Gene3D" id="3.30.460.40">
    <property type="match status" value="1"/>
</dbReference>
<keyword evidence="2" id="KW-1185">Reference proteome</keyword>
<name>A0ABY6CGQ7_9HYPH</name>
<protein>
    <submittedName>
        <fullName evidence="1">Amino acid transporter</fullName>
    </submittedName>
</protein>
<dbReference type="Proteomes" id="UP001061862">
    <property type="component" value="Chromosome"/>
</dbReference>
<gene>
    <name evidence="1" type="ORF">N8A98_09690</name>
</gene>
<dbReference type="EMBL" id="CP104965">
    <property type="protein sequence ID" value="UXN71424.1"/>
    <property type="molecule type" value="Genomic_DNA"/>
</dbReference>
<accession>A0ABY6CGQ7</accession>
<evidence type="ECO:0000313" key="2">
    <source>
        <dbReference type="Proteomes" id="UP001061862"/>
    </source>
</evidence>
<dbReference type="InterPro" id="IPR019646">
    <property type="entry name" value="Aminoglyc_AdlTrfase"/>
</dbReference>
<evidence type="ECO:0000313" key="1">
    <source>
        <dbReference type="EMBL" id="UXN71424.1"/>
    </source>
</evidence>
<organism evidence="1 2">
    <name type="scientific">Devosia neptuniae</name>
    <dbReference type="NCBI Taxonomy" id="191302"/>
    <lineage>
        <taxon>Bacteria</taxon>
        <taxon>Pseudomonadati</taxon>
        <taxon>Pseudomonadota</taxon>
        <taxon>Alphaproteobacteria</taxon>
        <taxon>Hyphomicrobiales</taxon>
        <taxon>Devosiaceae</taxon>
        <taxon>Devosia</taxon>
    </lineage>
</organism>
<dbReference type="SUPFAM" id="SSF81301">
    <property type="entry name" value="Nucleotidyltransferase"/>
    <property type="match status" value="1"/>
</dbReference>
<reference evidence="1 2" key="1">
    <citation type="submission" date="2022-09" db="EMBL/GenBank/DDBJ databases">
        <title>Interaction between co-microsymbionts with complementary sets of symbiotic genes in legume-rhizobium systems.</title>
        <authorList>
            <person name="Safronova V."/>
            <person name="Sazanova A."/>
            <person name="Afonin A."/>
            <person name="Chirak E."/>
        </authorList>
    </citation>
    <scope>NUCLEOTIDE SEQUENCE [LARGE SCALE GENOMIC DNA]</scope>
    <source>
        <strain evidence="1 2">A18/4-1</strain>
    </source>
</reference>
<dbReference type="Pfam" id="PF10706">
    <property type="entry name" value="Aminoglyc_resit"/>
    <property type="match status" value="1"/>
</dbReference>
<proteinExistence type="predicted"/>